<dbReference type="SMART" id="SM00154">
    <property type="entry name" value="ZnF_AN1"/>
    <property type="match status" value="2"/>
</dbReference>
<dbReference type="EMBL" id="HACM01006302">
    <property type="protein sequence ID" value="CRZ06744.1"/>
    <property type="molecule type" value="Transcribed_RNA"/>
</dbReference>
<dbReference type="PANTHER" id="PTHR14677:SF20">
    <property type="entry name" value="ZINC FINGER AN1-TYPE CONTAINING 2A-RELATED"/>
    <property type="match status" value="1"/>
</dbReference>
<dbReference type="InterPro" id="IPR035896">
    <property type="entry name" value="AN1-like_Znf"/>
</dbReference>
<proteinExistence type="predicted"/>
<dbReference type="GO" id="GO:0005737">
    <property type="term" value="C:cytoplasm"/>
    <property type="evidence" value="ECO:0007669"/>
    <property type="project" value="TreeGrafter"/>
</dbReference>
<evidence type="ECO:0000313" key="5">
    <source>
        <dbReference type="EMBL" id="CRZ06744.1"/>
    </source>
</evidence>
<feature type="non-terminal residue" evidence="5">
    <location>
        <position position="1"/>
    </location>
</feature>
<evidence type="ECO:0000256" key="3">
    <source>
        <dbReference type="ARBA" id="ARBA00022833"/>
    </source>
</evidence>
<dbReference type="Pfam" id="PF01428">
    <property type="entry name" value="zf-AN1"/>
    <property type="match status" value="1"/>
</dbReference>
<dbReference type="PANTHER" id="PTHR14677">
    <property type="entry name" value="ARSENITE INDUCUBLE RNA ASSOCIATED PROTEIN AIP-1-RELATED"/>
    <property type="match status" value="1"/>
</dbReference>
<evidence type="ECO:0000259" key="4">
    <source>
        <dbReference type="SMART" id="SM00154"/>
    </source>
</evidence>
<dbReference type="AlphaFoldDB" id="A0A0H5RDW4"/>
<organism evidence="5">
    <name type="scientific">Spongospora subterranea</name>
    <dbReference type="NCBI Taxonomy" id="70186"/>
    <lineage>
        <taxon>Eukaryota</taxon>
        <taxon>Sar</taxon>
        <taxon>Rhizaria</taxon>
        <taxon>Endomyxa</taxon>
        <taxon>Phytomyxea</taxon>
        <taxon>Plasmodiophorida</taxon>
        <taxon>Plasmodiophoridae</taxon>
        <taxon>Spongospora</taxon>
    </lineage>
</organism>
<dbReference type="GO" id="GO:0008270">
    <property type="term" value="F:zinc ion binding"/>
    <property type="evidence" value="ECO:0007669"/>
    <property type="project" value="UniProtKB-KW"/>
</dbReference>
<keyword evidence="3" id="KW-0862">Zinc</keyword>
<sequence>CEVTYLAQADRFRFESARQRAACLMDFVNSGRHCKTCNRQDFLPVPCSICNYLFCSQHSNHGCTISSTITSSDLQKSALVHSKPCHICLTTNSKIDLNCDLCDQPICLQHRLPESHSCPGLSSHSPKVKKPGFGLALIQEARLRTGGQPLQDSAGVALTLPKLSQKPKSAKAVALINRLKIKFKATGDNNIPPDQRFYASVDISSQTGQVELLAVFVDKRRTVGHALDQICKMARIRNENHLAKGRRLYLKLHRPSPVLDILPTDIPLNEIKIELFDGDTFVLSSTDN</sequence>
<accession>A0A0H5RDW4</accession>
<keyword evidence="1" id="KW-0479">Metal-binding</keyword>
<dbReference type="Gene3D" id="4.10.1110.10">
    <property type="entry name" value="AN1-like Zinc finger"/>
    <property type="match status" value="2"/>
</dbReference>
<name>A0A0H5RDW4_9EUKA</name>
<dbReference type="InterPro" id="IPR057358">
    <property type="entry name" value="UBL_ZFAND1-like"/>
</dbReference>
<reference evidence="5" key="1">
    <citation type="submission" date="2015-04" db="EMBL/GenBank/DDBJ databases">
        <title>The genome sequence of the plant pathogenic Rhizarian Plasmodiophora brassicae reveals insights in its biotrophic life cycle and the origin of chitin synthesis.</title>
        <authorList>
            <person name="Schwelm A."/>
            <person name="Fogelqvist J."/>
            <person name="Knaust A."/>
            <person name="Julke S."/>
            <person name="Lilja T."/>
            <person name="Dhandapani V."/>
            <person name="Bonilla-Rosso G."/>
            <person name="Karlsson M."/>
            <person name="Shevchenko A."/>
            <person name="Choi S.R."/>
            <person name="Kim H.G."/>
            <person name="Park J.Y."/>
            <person name="Lim Y.P."/>
            <person name="Ludwig-Muller J."/>
            <person name="Dixelius C."/>
        </authorList>
    </citation>
    <scope>NUCLEOTIDE SEQUENCE</scope>
    <source>
        <tissue evidence="5">Potato root galls</tissue>
    </source>
</reference>
<evidence type="ECO:0000256" key="1">
    <source>
        <dbReference type="ARBA" id="ARBA00022723"/>
    </source>
</evidence>
<dbReference type="SUPFAM" id="SSF118310">
    <property type="entry name" value="AN1-like Zinc finger"/>
    <property type="match status" value="2"/>
</dbReference>
<protein>
    <recommendedName>
        <fullName evidence="4">AN1-type domain-containing protein</fullName>
    </recommendedName>
</protein>
<evidence type="ECO:0000256" key="2">
    <source>
        <dbReference type="ARBA" id="ARBA00022771"/>
    </source>
</evidence>
<feature type="domain" description="AN1-type" evidence="4">
    <location>
        <begin position="34"/>
        <end position="68"/>
    </location>
</feature>
<keyword evidence="2" id="KW-0863">Zinc-finger</keyword>
<dbReference type="Pfam" id="PF25327">
    <property type="entry name" value="UBL_ZFAND1"/>
    <property type="match status" value="1"/>
</dbReference>
<feature type="domain" description="AN1-type" evidence="4">
    <location>
        <begin position="88"/>
        <end position="123"/>
    </location>
</feature>
<dbReference type="InterPro" id="IPR000058">
    <property type="entry name" value="Znf_AN1"/>
</dbReference>